<dbReference type="InterPro" id="IPR054514">
    <property type="entry name" value="RhiE-like_linker"/>
</dbReference>
<gene>
    <name evidence="14" type="ORF">JM946_07465</name>
</gene>
<dbReference type="Gene3D" id="1.10.1200.10">
    <property type="entry name" value="ACP-like"/>
    <property type="match status" value="4"/>
</dbReference>
<evidence type="ECO:0000256" key="1">
    <source>
        <dbReference type="ARBA" id="ARBA00004496"/>
    </source>
</evidence>
<feature type="domain" description="Carrier" evidence="11">
    <location>
        <begin position="1949"/>
        <end position="2023"/>
    </location>
</feature>
<keyword evidence="7" id="KW-0597">Phosphoprotein</keyword>
<evidence type="ECO:0000256" key="2">
    <source>
        <dbReference type="ARBA" id="ARBA00004792"/>
    </source>
</evidence>
<dbReference type="SMART" id="SM01294">
    <property type="entry name" value="PKS_PP_betabranch"/>
    <property type="match status" value="2"/>
</dbReference>
<dbReference type="Pfam" id="PF21089">
    <property type="entry name" value="PKS_DH_N"/>
    <property type="match status" value="2"/>
</dbReference>
<dbReference type="Pfam" id="PF08659">
    <property type="entry name" value="KR"/>
    <property type="match status" value="2"/>
</dbReference>
<keyword evidence="15" id="KW-1185">Reference proteome</keyword>
<dbReference type="PANTHER" id="PTHR43775:SF37">
    <property type="entry name" value="SI:DKEY-61P9.11"/>
    <property type="match status" value="1"/>
</dbReference>
<dbReference type="InterPro" id="IPR020806">
    <property type="entry name" value="PKS_PP-bd"/>
</dbReference>
<reference evidence="14 15" key="1">
    <citation type="journal article" date="2021" name="Int. J. Syst. Evol. Microbiol.">
        <title>Steroidobacter gossypii sp. nov., isolated from soil of cotton cropping field.</title>
        <authorList>
            <person name="Huang R."/>
            <person name="Yang S."/>
            <person name="Zhen C."/>
            <person name="Liu W."/>
        </authorList>
    </citation>
    <scope>NUCLEOTIDE SEQUENCE [LARGE SCALE GENOMIC DNA]</scope>
    <source>
        <strain evidence="14 15">S1-65</strain>
    </source>
</reference>
<dbReference type="SUPFAM" id="SSF47336">
    <property type="entry name" value="ACP-like"/>
    <property type="match status" value="4"/>
</dbReference>
<keyword evidence="9" id="KW-0677">Repeat</keyword>
<comment type="pathway">
    <text evidence="2">Antibiotic biosynthesis.</text>
</comment>
<organism evidence="14 15">
    <name type="scientific">Steroidobacter gossypii</name>
    <dbReference type="NCBI Taxonomy" id="2805490"/>
    <lineage>
        <taxon>Bacteria</taxon>
        <taxon>Pseudomonadati</taxon>
        <taxon>Pseudomonadota</taxon>
        <taxon>Gammaproteobacteria</taxon>
        <taxon>Steroidobacterales</taxon>
        <taxon>Steroidobacteraceae</taxon>
        <taxon>Steroidobacter</taxon>
    </lineage>
</organism>
<dbReference type="PROSITE" id="PS52019">
    <property type="entry name" value="PKS_MFAS_DH"/>
    <property type="match status" value="2"/>
</dbReference>
<dbReference type="PROSITE" id="PS00606">
    <property type="entry name" value="KS3_1"/>
    <property type="match status" value="2"/>
</dbReference>
<dbReference type="InterPro" id="IPR014030">
    <property type="entry name" value="Ketoacyl_synth_N"/>
</dbReference>
<feature type="active site" description="Proton acceptor; for dehydratase activity" evidence="10">
    <location>
        <position position="3958"/>
    </location>
</feature>
<dbReference type="RefSeq" id="WP_203166582.1">
    <property type="nucleotide sequence ID" value="NZ_JAEVLS010000002.1"/>
</dbReference>
<comment type="subcellular location">
    <subcellularLocation>
        <location evidence="1">Cytoplasm</location>
    </subcellularLocation>
</comment>
<evidence type="ECO:0000259" key="12">
    <source>
        <dbReference type="PROSITE" id="PS52004"/>
    </source>
</evidence>
<comment type="similarity">
    <text evidence="4">Belongs to the short-chain dehydrogenases/reductases (SDR) family.</text>
</comment>
<evidence type="ECO:0000256" key="8">
    <source>
        <dbReference type="ARBA" id="ARBA00022679"/>
    </source>
</evidence>
<dbReference type="InterPro" id="IPR042104">
    <property type="entry name" value="PKS_dehydratase_sf"/>
</dbReference>
<dbReference type="InterPro" id="IPR014031">
    <property type="entry name" value="Ketoacyl_synth_C"/>
</dbReference>
<dbReference type="SUPFAM" id="SSF51735">
    <property type="entry name" value="NAD(P)-binding Rossmann-fold domains"/>
    <property type="match status" value="3"/>
</dbReference>
<dbReference type="Gene3D" id="1.10.1240.100">
    <property type="match status" value="3"/>
</dbReference>
<evidence type="ECO:0000259" key="11">
    <source>
        <dbReference type="PROSITE" id="PS50075"/>
    </source>
</evidence>
<dbReference type="CDD" id="cd00833">
    <property type="entry name" value="PKS"/>
    <property type="match status" value="3"/>
</dbReference>
<dbReference type="InterPro" id="IPR049552">
    <property type="entry name" value="PKS_DH_N"/>
</dbReference>
<feature type="active site" description="Proton acceptor; for dehydratase activity" evidence="10">
    <location>
        <position position="69"/>
    </location>
</feature>
<protein>
    <submittedName>
        <fullName evidence="14">SDR family NAD(P)-dependent oxidoreductase</fullName>
    </submittedName>
</protein>
<keyword evidence="8" id="KW-0808">Transferase</keyword>
<dbReference type="Pfam" id="PF14765">
    <property type="entry name" value="PS-DH"/>
    <property type="match status" value="2"/>
</dbReference>
<dbReference type="EMBL" id="JAEVLS010000002">
    <property type="protein sequence ID" value="MBM0104580.1"/>
    <property type="molecule type" value="Genomic_DNA"/>
</dbReference>
<feature type="active site" description="Proton donor; for dehydratase activity" evidence="10">
    <location>
        <position position="243"/>
    </location>
</feature>
<evidence type="ECO:0000256" key="3">
    <source>
        <dbReference type="ARBA" id="ARBA00005194"/>
    </source>
</evidence>
<dbReference type="InterPro" id="IPR020807">
    <property type="entry name" value="PKS_DH"/>
</dbReference>
<feature type="domain" description="Carrier" evidence="11">
    <location>
        <begin position="778"/>
        <end position="854"/>
    </location>
</feature>
<dbReference type="InterPro" id="IPR036291">
    <property type="entry name" value="NAD(P)-bd_dom_sf"/>
</dbReference>
<evidence type="ECO:0000256" key="9">
    <source>
        <dbReference type="ARBA" id="ARBA00022737"/>
    </source>
</evidence>
<sequence length="4222" mass="461656">MVDFVEYVISELQSKRLAKVEALDLIGQFFARPTDNPRLHPLVERNVSTLTRQRYRTRLTGEEFFLRDHQIRMPGGNVARVLPGVAYLEMARAAVADAVPNLVEASLVAFEDVLWLSPLVVDSERDVYIDIDAGEDFLEFRIFSQDAGNEDTDHASGRVRLYDTVEAAPLNIASIREQMAREHWDCASVYQQYSRVGIEYGPAHRGIVQLHSGQEQVLAELALPQALAGEDNSAYLLHPALLDSALQAAIGLGRRDVVPSESLLPFALDSLCILGPCGDALYAFVRRIQPAVEGGSPLVLDLDLCDRDGNICVQMRGFRARRLDAAAVEILVAVPEWGAYRRVENSGPAALDFAHRRALLCDFPAIDISAPTRTLGEVATILCAGQEHPAASYESAALQVFAHLQAVLKQHAGSKALVQCVIPDTAEGLLLAGLSSMLKTATLENPALTTQMIITNAQASWEQVQGYLSHASTQAGITSIQYSADQWRSLDWKVQSPPVVEPADPLYKEEGVYVITGGLGGLGRLLAREILRQTQRSQVVLTGRAPLDAKIQQQMMAVGFETRVHYRRLDLNDLAHCTATIEDVLRNVGRIQGVFHCAGARSDNVIIKKTAEEVAQVLQPKVRGTWHLDAATQHLDLDFFALFSSGVSVFGNVGQADYAAANGFMDAFARRREQLRAQQLRRGRTVAINWPLWQEGGMRPAEDSVQWLQAQTGMAPMQTASAMAVLHRALAGEDAQIVALEGDGAKLRRLFDAPAASRTVEHTPPALPNPERLETSADLLARTQAFLRKEFAPILKIAAAQIDVHEPLENYGINSILAMNLTRQLEQQLGPLQKTLFFEYQTLAELSAHLAHAHEPALQRLLAPAKIATTEPVRAVEKQTPRATQKLAMRGKAASLPAITRAQPSRLTASEPIAVIGLSGRYPEAETVQDYWRNLLDGKDCVIEIPRERWRWEDFYTSDRDQRGHYSKWGGFISGADEFDPQFFNISPREAPYIDPQERLFLQHAWMAMEDAGYTRKSLQVPRANGLAGQVGVYVGVMYGEYNRSGSLASIANRVSYVLNLHGPSMTLDTMCSSSLTAIHLACQDLRTGGTDLAIAGGVNLSIHPGKYSMLSAGQFISSAGHCQSFGEGGDGYIPGEGVGAVILKRLSDAERDGDAIYAIIRGSALNHGGKTNGYTVPNPQAQAAVIGQALRDAGISARQVSYIEAHGTGTKLGDPIEIAALSKAFQQYTGDTQFCLLGSAKSNIGHCESAAGIAGLTKVVLQLRHRQIVPSLHSQRLNPNIDFECSPFIVNQQLRDWEAPVVDGKPVARIAGLSSFGAGGANAHFVIEEYNAAESIVNEAMAAPVIVPLSARTAEQLTQKMRDLLDFVRTEGGRRIDLTSLAYTLQVGREAMDERLCFVVESVPELERVLRACLDGDTGEVFRGHVKAHKETLALFAADAAFEQALDQWIEQRSLAKLAELWVRGLDLDWQKFYGQQRPRRAHLPSYPFAKDKYWIDPNKGLFPVDVPSQSQTPTVIHPLLHANTSDLEQLRFSSVFHANELTPSAMQCSMLLEMACAALNRARRAPQAGALELRSLRFGESFVADGERALHIALYPSADDVIDFDIYSNDAGERVHSQGSGVFTTSVRSERIDIDAIKRRLHEVPLSSNPSPSARRAWLGAQEMLIGIDSGDVGKSDPDECSLPPALVQSVLDTAATALHIGDATPEMIESLCVMFACTPSMRVWVRWRDGATNVWDMDWCDASGTVCLRWRGLSLAVSAHREDDAPAVTVQVVPAAVGNGLTKPSAVALAELSAMPAIAQTALTKPDISQLIALEDAPATIARVDSVSAPVVAAAVVTQMPVEQVSARTAGVDVKTLLKRTLAQALYLDEASIDDDRSFVDLGLDSIVGVEWVKRINKELGLSIAATRVYDHASVAALSTYIQSQLPTNEPAVVVKALDSAPLGVERLQQELQLSLARALYLDVDAIDSDRSFVDLGLDSIVGVEWVKAINKTYGLQIPATRVYDYANIRALAGLVHAELARLPIEVPAPKVEISPPARVATVKLPALKRRSRTLATLASAQRDEEPNRHQEKIAIVGMAGRYPGAENLAQFWSNLVAGRNSIQQIPADRWDVDAYYDPEPGKLGKVYCKWLGVLEGAEHFDPLFFQISPSEAEIMDPQHRLFMQESYRAFEDAGYSSTKLSNTKCGVYLGIMSNEYAFLLAKGNPQNVETTGNSFAIGAARIAYHLNLKGPAIPIDTACSSSLVAVHLACQALLNREIDMGLAGGVSLYLVPDSYVGMCRAGMLSREGQCKTFDNGADGFVPGEGVGTVVLKRLSDAERDGDSIYGVIIGSGINQDGKTNGITAPSVNSQIELEREIYRKHQIDAASISYVETHGTGTKLGDPIELEALATVFKEHTSQQRFCALGAVKTNIGHTSGAAGVAGLHKALLCLQNRKLVPSLNMTQENALFDFANSPFYVNQTVRDWTAAPGVKRRAAISAFGFSGTNAHVVIEEYTAAPREEAVPPQTYIVPLSARSAEQLRTRAQDILVFLERANCNVSLRDFAYTLQVGRDAMRERCAWVVDSIEELQAQLRAFLASDANVSGYRGAVARTQDSAGLAEQLASLRRGGGLQQSASIAKLWTEGADVDWSSLYAGTLPQRLHLPGYPFAKERYWVQPTQSSSEAAPLAEPKEGKQKTYYAAKWRASSLPPRNAPFGHEDTLLILDADDRLFEQVQARLLTATPLQAIVLVQLAGTYQQHSADRFSVDAGRPEHFDKLIETLRAQGKHPTRVIHNLNGARLLSNDGQVDGDDQTLERALQVGVEGLFALCKALVASRSQQSPCTFVSYFHAAEAANTAPCAALAAFYRSLTLENNRYNGRVLELDHRCIDAERSAIDTVTCIIEELESPAPWQTAIRYEAGNGGPARRFVLGLEQQHPEQQVAAELPLKHGGVYLITGGLGGLGYLFARHLAERYRARLVLSGRSAPNEESQRKLDRLRAFGADVMYVPSNVADADEARSLIETAKAQFGQLNGVLHSAGVNHDALLIRKERDSLRRVLAPKVQGTLHLDRLTAAEPLDLFVLFSSGAGSFGNVGQTDYAYANAFMDAFAEHRESRRGRRQRFGKTLSIAWPFWQDGGMQLPATDLQRTEQRTGMCALPTDIGLSYWETLLSSDMTHALALYGYPSTIAAYCSPPAELASQPPTNEAAIAPELLRTSTQQYLCELVERETKIPAARVDLNERFEAFGFDSVMIGRFNAALERDLGDLPKTLLYEHETVAELADYLCEAAPAALCRKLRTEVTTQSSARALPQEPATEAVAPVTLTHNEPIAIVGVHTYFPQAEDLHAFWEHLEAGDDLIQLVPPDRWNYAQFFDADPAQAERGKIYCKWGGFLDAFDRFDAGLFNISSAEADIIDPQERWFLQSAWAAVEDAGYTRERLKQLYPKGKSADVGVFVGVTTNSYHLLAPEAWQRGEMVTPSAMPWSIANRVSYHFDFQGPSLPVDTACSSSLVAVHLACESLRRRECQVALAGGVNLYLHPAKYQSFCQRRMLAVGSQCRSYGAGDDGFIPGEGVGTLVLKPLSLAERDRDHIYGVIRGSSFDHSGRSNGYATPNPNSQAQVISQALAQANVSARSISYIEGHGTGTQMGDSLELAAITQAFGQHTADKQFCALGSVKANIGHAESATSIAGIAKILLQFKHHQIAPSIHAEVANPDIDFARSPCILQTTLTPWPAPEQFPRRALINAFGAGGVNACAVLEEYVPTESGVRHETTGDFLFVLSAKNEPRLREYAARYLEFLERNPRGDIASLCYTVQVGREAMAERLALLVGSVAQLRASLQHWLEQHDPLVSTVHVWRGSVDQKRGSKQASREAREHMHKLCAAHDLTALAQLWVQGSDVDWQRLYGEQPHYKTALPSYPFARERHWISASRTTTHVAEPTSAPRLHPLISHNSSTLRQVSFDAALADDQYYAQDHKIQGQPVFPGAGFIEMACVAATIAGEQRVRQLRDIVWVQPLAFNRGSQHLQVCLSKVIGDSAEFGVVSFDDDQERVVHCEGRVVFEDGAVTKPAAAPALEEWQQRCREHRAATMYYQRFQRLGIDYGPAFQVVKEVLLGDGCALAKLQLAAEQAADFEQYILHPCLIDGALQSIAALLDTGNHAAGMHLPFAIDAIEILSTLTPSCHALIEQADDERSRGANILQFNIHILSESGEPLVRITNFCVRAWVPQEAAVHSHARITA</sequence>
<dbReference type="InterPro" id="IPR006162">
    <property type="entry name" value="Ppantetheine_attach_site"/>
</dbReference>
<feature type="domain" description="PKS/mFAS DH" evidence="13">
    <location>
        <begin position="3929"/>
        <end position="4213"/>
    </location>
</feature>
<dbReference type="InterPro" id="IPR049490">
    <property type="entry name" value="C883_1060-like_KR_N"/>
</dbReference>
<dbReference type="InterPro" id="IPR057326">
    <property type="entry name" value="KR_dom"/>
</dbReference>
<dbReference type="Pfam" id="PF22336">
    <property type="entry name" value="RhiE-like_linker"/>
    <property type="match status" value="3"/>
</dbReference>
<comment type="caution">
    <text evidence="14">The sequence shown here is derived from an EMBL/GenBank/DDBJ whole genome shotgun (WGS) entry which is preliminary data.</text>
</comment>
<dbReference type="InterPro" id="IPR036736">
    <property type="entry name" value="ACP-like_sf"/>
</dbReference>
<feature type="domain" description="Ketosynthase family 3 (KS3)" evidence="12">
    <location>
        <begin position="910"/>
        <end position="1330"/>
    </location>
</feature>
<dbReference type="Pfam" id="PF21394">
    <property type="entry name" value="Beta-ketacyl_N"/>
    <property type="match status" value="1"/>
</dbReference>
<evidence type="ECO:0000256" key="7">
    <source>
        <dbReference type="ARBA" id="ARBA00022553"/>
    </source>
</evidence>
<evidence type="ECO:0000259" key="13">
    <source>
        <dbReference type="PROSITE" id="PS52019"/>
    </source>
</evidence>
<feature type="domain" description="Carrier" evidence="11">
    <location>
        <begin position="1855"/>
        <end position="1929"/>
    </location>
</feature>
<dbReference type="SUPFAM" id="SSF53901">
    <property type="entry name" value="Thiolase-like"/>
    <property type="match status" value="3"/>
</dbReference>
<evidence type="ECO:0000256" key="6">
    <source>
        <dbReference type="ARBA" id="ARBA00022490"/>
    </source>
</evidence>
<feature type="region of interest" description="N-terminal hotdog fold" evidence="10">
    <location>
        <begin position="3929"/>
        <end position="4048"/>
    </location>
</feature>
<dbReference type="Pfam" id="PF00109">
    <property type="entry name" value="ketoacyl-synt"/>
    <property type="match status" value="3"/>
</dbReference>
<feature type="domain" description="Ketosynthase family 3 (KS3)" evidence="12">
    <location>
        <begin position="3310"/>
        <end position="3743"/>
    </location>
</feature>
<dbReference type="InterPro" id="IPR049900">
    <property type="entry name" value="PKS_mFAS_DH"/>
</dbReference>
<feature type="domain" description="Ketosynthase family 3 (KS3)" evidence="12">
    <location>
        <begin position="2074"/>
        <end position="2497"/>
    </location>
</feature>
<name>A0ABS1WUC8_9GAMM</name>
<evidence type="ECO:0000313" key="15">
    <source>
        <dbReference type="Proteomes" id="UP000661077"/>
    </source>
</evidence>
<dbReference type="SMART" id="SM00825">
    <property type="entry name" value="PKS_KS"/>
    <property type="match status" value="3"/>
</dbReference>
<dbReference type="InterPro" id="IPR016039">
    <property type="entry name" value="Thiolase-like"/>
</dbReference>
<dbReference type="Gene3D" id="3.10.129.110">
    <property type="entry name" value="Polyketide synthase dehydratase"/>
    <property type="match status" value="3"/>
</dbReference>
<dbReference type="InterPro" id="IPR013968">
    <property type="entry name" value="PKS_KR"/>
</dbReference>
<dbReference type="Gene3D" id="3.40.50.720">
    <property type="entry name" value="NAD(P)-binding Rossmann-like Domain"/>
    <property type="match status" value="2"/>
</dbReference>
<keyword evidence="6" id="KW-0963">Cytoplasm</keyword>
<evidence type="ECO:0000256" key="5">
    <source>
        <dbReference type="ARBA" id="ARBA00022450"/>
    </source>
</evidence>
<evidence type="ECO:0000256" key="10">
    <source>
        <dbReference type="PROSITE-ProRule" id="PRU01363"/>
    </source>
</evidence>
<feature type="region of interest" description="C-terminal hotdog fold" evidence="10">
    <location>
        <begin position="4065"/>
        <end position="4213"/>
    </location>
</feature>
<accession>A0ABS1WUC8</accession>
<dbReference type="PROSITE" id="PS50075">
    <property type="entry name" value="CARRIER"/>
    <property type="match status" value="3"/>
</dbReference>
<feature type="region of interest" description="C-terminal hotdog fold" evidence="10">
    <location>
        <begin position="180"/>
        <end position="329"/>
    </location>
</feature>
<dbReference type="InterPro" id="IPR020841">
    <property type="entry name" value="PKS_Beta-ketoAc_synthase_dom"/>
</dbReference>
<dbReference type="PROSITE" id="PS00012">
    <property type="entry name" value="PHOSPHOPANTETHEINE"/>
    <property type="match status" value="2"/>
</dbReference>
<keyword evidence="5" id="KW-0596">Phosphopantetheine</keyword>
<dbReference type="PANTHER" id="PTHR43775">
    <property type="entry name" value="FATTY ACID SYNTHASE"/>
    <property type="match status" value="1"/>
</dbReference>
<comment type="pathway">
    <text evidence="3">Lipid metabolism; fatty acid biosynthesis.</text>
</comment>
<dbReference type="InterPro" id="IPR050091">
    <property type="entry name" value="PKS_NRPS_Biosynth_Enz"/>
</dbReference>
<dbReference type="InterPro" id="IPR009081">
    <property type="entry name" value="PP-bd_ACP"/>
</dbReference>
<evidence type="ECO:0000313" key="14">
    <source>
        <dbReference type="EMBL" id="MBM0104580.1"/>
    </source>
</evidence>
<dbReference type="Pfam" id="PF02801">
    <property type="entry name" value="Ketoacyl-synt_C"/>
    <property type="match status" value="3"/>
</dbReference>
<feature type="region of interest" description="N-terminal hotdog fold" evidence="10">
    <location>
        <begin position="40"/>
        <end position="166"/>
    </location>
</feature>
<evidence type="ECO:0000256" key="4">
    <source>
        <dbReference type="ARBA" id="ARBA00006484"/>
    </source>
</evidence>
<dbReference type="Pfam" id="PF00550">
    <property type="entry name" value="PP-binding"/>
    <property type="match status" value="4"/>
</dbReference>
<dbReference type="InterPro" id="IPR018201">
    <property type="entry name" value="Ketoacyl_synth_AS"/>
</dbReference>
<proteinExistence type="inferred from homology"/>
<dbReference type="Gene3D" id="3.40.47.10">
    <property type="match status" value="3"/>
</dbReference>
<dbReference type="SMART" id="SM00822">
    <property type="entry name" value="PKS_KR"/>
    <property type="match status" value="2"/>
</dbReference>
<dbReference type="SMART" id="SM00823">
    <property type="entry name" value="PKS_PP"/>
    <property type="match status" value="4"/>
</dbReference>
<dbReference type="InterPro" id="IPR049551">
    <property type="entry name" value="PKS_DH_C"/>
</dbReference>
<feature type="active site" description="Proton donor; for dehydratase activity" evidence="10">
    <location>
        <position position="4126"/>
    </location>
</feature>
<dbReference type="CDD" id="cd08953">
    <property type="entry name" value="KR_2_SDR_x"/>
    <property type="match status" value="2"/>
</dbReference>
<dbReference type="Proteomes" id="UP000661077">
    <property type="component" value="Unassembled WGS sequence"/>
</dbReference>
<dbReference type="SMART" id="SM00826">
    <property type="entry name" value="PKS_DH"/>
    <property type="match status" value="2"/>
</dbReference>
<feature type="domain" description="PKS/mFAS DH" evidence="13">
    <location>
        <begin position="40"/>
        <end position="329"/>
    </location>
</feature>
<dbReference type="PROSITE" id="PS52004">
    <property type="entry name" value="KS3_2"/>
    <property type="match status" value="3"/>
</dbReference>